<protein>
    <submittedName>
        <fullName evidence="1">Uncharacterized protein</fullName>
    </submittedName>
</protein>
<dbReference type="EMBL" id="BK015354">
    <property type="protein sequence ID" value="DAE02861.1"/>
    <property type="molecule type" value="Genomic_DNA"/>
</dbReference>
<reference evidence="1" key="1">
    <citation type="journal article" date="2021" name="Proc. Natl. Acad. Sci. U.S.A.">
        <title>A Catalog of Tens of Thousands of Viruses from Human Metagenomes Reveals Hidden Associations with Chronic Diseases.</title>
        <authorList>
            <person name="Tisza M.J."/>
            <person name="Buck C.B."/>
        </authorList>
    </citation>
    <scope>NUCLEOTIDE SEQUENCE</scope>
    <source>
        <strain evidence="1">Ctrvp54</strain>
    </source>
</reference>
<evidence type="ECO:0000313" key="1">
    <source>
        <dbReference type="EMBL" id="DAE02861.1"/>
    </source>
</evidence>
<sequence>MINQQNIKGCTIALIYQQNREKLVAYQIAYRKAHPEKYQQIKLRSAIRLLQKHGYTVIDPNGKDAEL</sequence>
<accession>A0A8S5P8D0</accession>
<proteinExistence type="predicted"/>
<organism evidence="1">
    <name type="scientific">Siphoviridae sp. ctrvp54</name>
    <dbReference type="NCBI Taxonomy" id="2825690"/>
    <lineage>
        <taxon>Viruses</taxon>
        <taxon>Duplodnaviria</taxon>
        <taxon>Heunggongvirae</taxon>
        <taxon>Uroviricota</taxon>
        <taxon>Caudoviricetes</taxon>
    </lineage>
</organism>
<name>A0A8S5P8D0_9CAUD</name>